<feature type="transmembrane region" description="Helical" evidence="1">
    <location>
        <begin position="76"/>
        <end position="101"/>
    </location>
</feature>
<proteinExistence type="predicted"/>
<gene>
    <name evidence="2" type="ORF">F6J85_11115</name>
</gene>
<evidence type="ECO:0000313" key="2">
    <source>
        <dbReference type="EMBL" id="QEW03591.1"/>
    </source>
</evidence>
<dbReference type="KEGG" id="mlz:F6J85_11115"/>
<dbReference type="RefSeq" id="WP_150925024.1">
    <property type="nucleotide sequence ID" value="NZ_CP044232.1"/>
</dbReference>
<keyword evidence="1" id="KW-0472">Membrane</keyword>
<keyword evidence="1" id="KW-0812">Transmembrane</keyword>
<protein>
    <submittedName>
        <fullName evidence="2">Uncharacterized protein</fullName>
    </submittedName>
</protein>
<sequence length="112" mass="11537">MGLALGAALALGGILTLGLILPWGERFPAWMGPLGGTPVPAWLAVTPALVVSALFTFGGVGLAVDSLRGLPPLGEASWTIALVLPFWLWGPLLALSTWGYALHRRAADAPLG</sequence>
<feature type="transmembrane region" description="Helical" evidence="1">
    <location>
        <begin position="42"/>
        <end position="64"/>
    </location>
</feature>
<keyword evidence="3" id="KW-1185">Reference proteome</keyword>
<dbReference type="EMBL" id="CP044232">
    <property type="protein sequence ID" value="QEW03591.1"/>
    <property type="molecule type" value="Genomic_DNA"/>
</dbReference>
<name>A0A5J6L5D7_9MICO</name>
<reference evidence="3" key="1">
    <citation type="submission" date="2019-09" db="EMBL/GenBank/DDBJ databases">
        <title>Mumia zhuanghuii sp. nov. isolated from the intestinal contents of plateau pika (Ochotona curzoniae) in the Qinghai-Tibet plateau of China.</title>
        <authorList>
            <person name="Tian Z."/>
        </authorList>
    </citation>
    <scope>NUCLEOTIDE SEQUENCE [LARGE SCALE GENOMIC DNA]</scope>
    <source>
        <strain evidence="3">L-031</strain>
    </source>
</reference>
<dbReference type="AlphaFoldDB" id="A0A5J6L5D7"/>
<evidence type="ECO:0000313" key="3">
    <source>
        <dbReference type="Proteomes" id="UP000325516"/>
    </source>
</evidence>
<organism evidence="2 3">
    <name type="scientific">Microbacterium lushaniae</name>
    <dbReference type="NCBI Taxonomy" id="2614639"/>
    <lineage>
        <taxon>Bacteria</taxon>
        <taxon>Bacillati</taxon>
        <taxon>Actinomycetota</taxon>
        <taxon>Actinomycetes</taxon>
        <taxon>Micrococcales</taxon>
        <taxon>Microbacteriaceae</taxon>
        <taxon>Microbacterium</taxon>
    </lineage>
</organism>
<evidence type="ECO:0000256" key="1">
    <source>
        <dbReference type="SAM" id="Phobius"/>
    </source>
</evidence>
<keyword evidence="1" id="KW-1133">Transmembrane helix</keyword>
<accession>A0A5J6L5D7</accession>
<dbReference type="Proteomes" id="UP000325516">
    <property type="component" value="Chromosome"/>
</dbReference>